<dbReference type="AlphaFoldDB" id="A0A563D796"/>
<proteinExistence type="predicted"/>
<name>A0A563D796_9FLAO</name>
<dbReference type="RefSeq" id="WP_146262795.1">
    <property type="nucleotide sequence ID" value="NZ_SELG01000041.1"/>
</dbReference>
<evidence type="ECO:0000313" key="2">
    <source>
        <dbReference type="Proteomes" id="UP000319499"/>
    </source>
</evidence>
<organism evidence="1 2">
    <name type="scientific">Apibacter muscae</name>
    <dbReference type="NCBI Taxonomy" id="2509004"/>
    <lineage>
        <taxon>Bacteria</taxon>
        <taxon>Pseudomonadati</taxon>
        <taxon>Bacteroidota</taxon>
        <taxon>Flavobacteriia</taxon>
        <taxon>Flavobacteriales</taxon>
        <taxon>Weeksellaceae</taxon>
        <taxon>Apibacter</taxon>
    </lineage>
</organism>
<sequence>MRKFLLLLFAGFLLMSCTIKQDKNIKIIHDFYNVFSERKDIHKLMDFYSAHSIWEDGLLNSTLEGKDQIKSMYGWEDTNFKKHPNYSELVSLKSILANDSVVAVSGQYNPYYYNGNLIPETPFTSWFYLNEEGKIEKQIEWIQYSLNDLQEMINFKTNAKIH</sequence>
<dbReference type="OrthoDB" id="1452216at2"/>
<evidence type="ECO:0000313" key="1">
    <source>
        <dbReference type="EMBL" id="TWP26096.1"/>
    </source>
</evidence>
<dbReference type="Proteomes" id="UP000319499">
    <property type="component" value="Unassembled WGS sequence"/>
</dbReference>
<dbReference type="EMBL" id="SELH01000026">
    <property type="protein sequence ID" value="TWP26096.1"/>
    <property type="molecule type" value="Genomic_DNA"/>
</dbReference>
<dbReference type="InterPro" id="IPR032710">
    <property type="entry name" value="NTF2-like_dom_sf"/>
</dbReference>
<accession>A0A563D796</accession>
<comment type="caution">
    <text evidence="1">The sequence shown here is derived from an EMBL/GenBank/DDBJ whole genome shotgun (WGS) entry which is preliminary data.</text>
</comment>
<keyword evidence="2" id="KW-1185">Reference proteome</keyword>
<dbReference type="PROSITE" id="PS51257">
    <property type="entry name" value="PROKAR_LIPOPROTEIN"/>
    <property type="match status" value="1"/>
</dbReference>
<protein>
    <submittedName>
        <fullName evidence="1">Nuclear transport factor 2 family protein</fullName>
    </submittedName>
</protein>
<dbReference type="Gene3D" id="3.10.450.50">
    <property type="match status" value="1"/>
</dbReference>
<gene>
    <name evidence="1" type="ORF">ETU09_10355</name>
</gene>
<dbReference type="SUPFAM" id="SSF54427">
    <property type="entry name" value="NTF2-like"/>
    <property type="match status" value="1"/>
</dbReference>
<reference evidence="1 2" key="1">
    <citation type="submission" date="2019-02" db="EMBL/GenBank/DDBJ databases">
        <title>Apibacter muscae sp. nov.: a novel member of the house fly microbiota.</title>
        <authorList>
            <person name="Park R."/>
        </authorList>
    </citation>
    <scope>NUCLEOTIDE SEQUENCE [LARGE SCALE GENOMIC DNA]</scope>
    <source>
        <strain evidence="1 2">AL1</strain>
    </source>
</reference>